<dbReference type="UniPathway" id="UPA00904">
    <property type="reaction ID" value="UER00871"/>
</dbReference>
<keyword evidence="8" id="KW-1185">Reference proteome</keyword>
<sequence length="241" mass="26671">MILIISAMDAEAVEINTIIENRREITLNDYLGEKKIQKGEISGHEVISLTTGIGKVNAACWTSYIVSKYKITHIINSGTAGGIKDNSNLKIKDIIVSSEMAFHDFDLTKFGHKIGQVPGLPQKFKADEELLKKAVKVIEDKITDINVHIGLILTGDQFIGDQKQLEVIKSNFPDALAVEMEGAAIAQVAHTFNIPFIITRSVSDLPNIKDNHIDFNKFLKIASMNSARMVKELIGLIEKDQ</sequence>
<dbReference type="InterPro" id="IPR010049">
    <property type="entry name" value="MTA_SAH_Nsdase"/>
</dbReference>
<dbReference type="NCBIfam" id="NF004079">
    <property type="entry name" value="PRK05584.1"/>
    <property type="match status" value="1"/>
</dbReference>
<accession>A0A386PLM3</accession>
<evidence type="ECO:0000256" key="5">
    <source>
        <dbReference type="ARBA" id="ARBA00023167"/>
    </source>
</evidence>
<evidence type="ECO:0000256" key="3">
    <source>
        <dbReference type="ARBA" id="ARBA00022605"/>
    </source>
</evidence>
<dbReference type="OrthoDB" id="9792278at2"/>
<dbReference type="EC" id="3.2.2.9" evidence="2"/>
<dbReference type="InterPro" id="IPR035994">
    <property type="entry name" value="Nucleoside_phosphorylase_sf"/>
</dbReference>
<dbReference type="GO" id="GO:0005829">
    <property type="term" value="C:cytosol"/>
    <property type="evidence" value="ECO:0007669"/>
    <property type="project" value="TreeGrafter"/>
</dbReference>
<dbReference type="RefSeq" id="WP_120104171.1">
    <property type="nucleotide sequence ID" value="NZ_CP028884.1"/>
</dbReference>
<comment type="pathway">
    <text evidence="1">Amino-acid biosynthesis; L-methionine biosynthesis via salvage pathway; S-methyl-5-thio-alpha-D-ribose 1-phosphate from S-methyl-5'-thioadenosine (hydrolase route): step 1/2.</text>
</comment>
<organism evidence="7 8">
    <name type="scientific">Borrelia turcica IST7</name>
    <dbReference type="NCBI Taxonomy" id="1104446"/>
    <lineage>
        <taxon>Bacteria</taxon>
        <taxon>Pseudomonadati</taxon>
        <taxon>Spirochaetota</taxon>
        <taxon>Spirochaetia</taxon>
        <taxon>Spirochaetales</taxon>
        <taxon>Borreliaceae</taxon>
        <taxon>Borrelia</taxon>
    </lineage>
</organism>
<evidence type="ECO:0000259" key="6">
    <source>
        <dbReference type="Pfam" id="PF01048"/>
    </source>
</evidence>
<dbReference type="InterPro" id="IPR000845">
    <property type="entry name" value="Nucleoside_phosphorylase_d"/>
</dbReference>
<protein>
    <recommendedName>
        <fullName evidence="2">adenosylhomocysteine nucleosidase</fullName>
        <ecNumber evidence="2">3.2.2.9</ecNumber>
    </recommendedName>
</protein>
<dbReference type="AlphaFoldDB" id="A0A386PLM3"/>
<dbReference type="Pfam" id="PF01048">
    <property type="entry name" value="PNP_UDP_1"/>
    <property type="match status" value="1"/>
</dbReference>
<dbReference type="Proteomes" id="UP000275571">
    <property type="component" value="Chromosome"/>
</dbReference>
<dbReference type="KEGG" id="btur:DB313_01910"/>
<gene>
    <name evidence="7" type="ORF">DB313_01910</name>
</gene>
<proteinExistence type="predicted"/>
<dbReference type="NCBIfam" id="TIGR01704">
    <property type="entry name" value="MTA_SAH-Nsdase"/>
    <property type="match status" value="1"/>
</dbReference>
<evidence type="ECO:0000256" key="2">
    <source>
        <dbReference type="ARBA" id="ARBA00011974"/>
    </source>
</evidence>
<reference evidence="7 8" key="1">
    <citation type="journal article" date="2018" name="Infect. Genet. Evol.">
        <title>Genome-wide analysis of Borrelia turcica and 'Candidatus Borrelia tachyglossi' shows relapsing fever-like genomes with unique genomic links to Lyme disease Borrelia.</title>
        <authorList>
            <person name="Gofton A.W."/>
            <person name="Margos G."/>
            <person name="Fingerle V."/>
            <person name="Hepner S."/>
            <person name="Loh S.M."/>
            <person name="Ryan U."/>
            <person name="Irwin P."/>
            <person name="Oskam C.L."/>
        </authorList>
    </citation>
    <scope>NUCLEOTIDE SEQUENCE [LARGE SCALE GENOMIC DNA]</scope>
    <source>
        <strain evidence="7 8">IST7</strain>
    </source>
</reference>
<feature type="domain" description="Nucleoside phosphorylase" evidence="6">
    <location>
        <begin position="2"/>
        <end position="234"/>
    </location>
</feature>
<dbReference type="SUPFAM" id="SSF53167">
    <property type="entry name" value="Purine and uridine phosphorylases"/>
    <property type="match status" value="1"/>
</dbReference>
<dbReference type="GO" id="GO:0009164">
    <property type="term" value="P:nucleoside catabolic process"/>
    <property type="evidence" value="ECO:0007669"/>
    <property type="project" value="InterPro"/>
</dbReference>
<evidence type="ECO:0000256" key="4">
    <source>
        <dbReference type="ARBA" id="ARBA00022801"/>
    </source>
</evidence>
<dbReference type="EMBL" id="CP028884">
    <property type="protein sequence ID" value="AYE36248.1"/>
    <property type="molecule type" value="Genomic_DNA"/>
</dbReference>
<evidence type="ECO:0000256" key="1">
    <source>
        <dbReference type="ARBA" id="ARBA00004945"/>
    </source>
</evidence>
<keyword evidence="5" id="KW-0486">Methionine biosynthesis</keyword>
<evidence type="ECO:0000313" key="7">
    <source>
        <dbReference type="EMBL" id="AYE36248.1"/>
    </source>
</evidence>
<dbReference type="GO" id="GO:0019284">
    <property type="term" value="P:L-methionine salvage from S-adenosylmethionine"/>
    <property type="evidence" value="ECO:0007669"/>
    <property type="project" value="TreeGrafter"/>
</dbReference>
<keyword evidence="4" id="KW-0378">Hydrolase</keyword>
<name>A0A386PLM3_9SPIR</name>
<dbReference type="PANTHER" id="PTHR46832">
    <property type="entry name" value="5'-METHYLTHIOADENOSINE/S-ADENOSYLHOMOCYSTEINE NUCLEOSIDASE"/>
    <property type="match status" value="1"/>
</dbReference>
<dbReference type="GO" id="GO:0019509">
    <property type="term" value="P:L-methionine salvage from methylthioadenosine"/>
    <property type="evidence" value="ECO:0007669"/>
    <property type="project" value="UniProtKB-UniPathway"/>
</dbReference>
<dbReference type="CDD" id="cd09008">
    <property type="entry name" value="MTAN"/>
    <property type="match status" value="1"/>
</dbReference>
<keyword evidence="3" id="KW-0028">Amino-acid biosynthesis</keyword>
<dbReference type="Gene3D" id="3.40.50.1580">
    <property type="entry name" value="Nucleoside phosphorylase domain"/>
    <property type="match status" value="1"/>
</dbReference>
<dbReference type="GO" id="GO:0008782">
    <property type="term" value="F:adenosylhomocysteine nucleosidase activity"/>
    <property type="evidence" value="ECO:0007669"/>
    <property type="project" value="UniProtKB-EC"/>
</dbReference>
<evidence type="ECO:0000313" key="8">
    <source>
        <dbReference type="Proteomes" id="UP000275571"/>
    </source>
</evidence>
<dbReference type="GO" id="GO:0008930">
    <property type="term" value="F:methylthioadenosine nucleosidase activity"/>
    <property type="evidence" value="ECO:0007669"/>
    <property type="project" value="InterPro"/>
</dbReference>
<dbReference type="PANTHER" id="PTHR46832:SF1">
    <property type="entry name" value="5'-METHYLTHIOADENOSINE_S-ADENOSYLHOMOCYSTEINE NUCLEOSIDASE"/>
    <property type="match status" value="1"/>
</dbReference>